<dbReference type="AlphaFoldDB" id="A0AAD5VJC5"/>
<sequence>MHLTAPGIKFNFPSNLPLNTTTASRPQLLQCLGHLLWLSPLATTSQSEPFHLVASVILRYSAQLSHLSPKRLRTSLDPVCKPPVILFNTAPSILDVSTHPSDSTLYQQQYRPSSSARPHPEIPRLLVPEVTAGPSTGLFPSARFEGLPGNG</sequence>
<protein>
    <submittedName>
        <fullName evidence="1">Uncharacterized protein</fullName>
    </submittedName>
</protein>
<dbReference type="Proteomes" id="UP001213000">
    <property type="component" value="Unassembled WGS sequence"/>
</dbReference>
<proteinExistence type="predicted"/>
<name>A0AAD5VJC5_9AGAR</name>
<evidence type="ECO:0000313" key="2">
    <source>
        <dbReference type="Proteomes" id="UP001213000"/>
    </source>
</evidence>
<organism evidence="1 2">
    <name type="scientific">Leucocoprinus birnbaumii</name>
    <dbReference type="NCBI Taxonomy" id="56174"/>
    <lineage>
        <taxon>Eukaryota</taxon>
        <taxon>Fungi</taxon>
        <taxon>Dikarya</taxon>
        <taxon>Basidiomycota</taxon>
        <taxon>Agaricomycotina</taxon>
        <taxon>Agaricomycetes</taxon>
        <taxon>Agaricomycetidae</taxon>
        <taxon>Agaricales</taxon>
        <taxon>Agaricineae</taxon>
        <taxon>Agaricaceae</taxon>
        <taxon>Leucocoprinus</taxon>
    </lineage>
</organism>
<reference evidence="1" key="1">
    <citation type="submission" date="2022-07" db="EMBL/GenBank/DDBJ databases">
        <title>Genome Sequence of Leucocoprinus birnbaumii.</title>
        <authorList>
            <person name="Buettner E."/>
        </authorList>
    </citation>
    <scope>NUCLEOTIDE SEQUENCE</scope>
    <source>
        <strain evidence="1">VT141</strain>
    </source>
</reference>
<evidence type="ECO:0000313" key="1">
    <source>
        <dbReference type="EMBL" id="KAJ3561915.1"/>
    </source>
</evidence>
<gene>
    <name evidence="1" type="ORF">NP233_g9896</name>
</gene>
<keyword evidence="2" id="KW-1185">Reference proteome</keyword>
<dbReference type="EMBL" id="JANIEX010000937">
    <property type="protein sequence ID" value="KAJ3561915.1"/>
    <property type="molecule type" value="Genomic_DNA"/>
</dbReference>
<comment type="caution">
    <text evidence="1">The sequence shown here is derived from an EMBL/GenBank/DDBJ whole genome shotgun (WGS) entry which is preliminary data.</text>
</comment>
<accession>A0AAD5VJC5</accession>